<evidence type="ECO:0000313" key="2">
    <source>
        <dbReference type="Proteomes" id="UP000264310"/>
    </source>
</evidence>
<sequence length="684" mass="70402">MSSRTLSNVVTLPAPQQAVDGRTTLAGARPPTNRDGRIGDFWIDTVAKKLYGPKAAAATIDAIWPDKGLIRGANGWYLLTRTVADGTRRVKQVYDAVGGEGPEPEEIGLYEGEDGYVANIADAVDVRGEPGPQALINALDERSDPVAYTSKVAIGEAASDNQQIDVARVFEPGGAAPIKSLADVGALAFPASVKRFSVDGVAYRRASSQPAHQGKARFSAEDRFTADGNVDSVNGGWIEIASEAVSVLDFGADPAGSADSSAAFSAAASVGREVNVPTGTYRLDSKPDLSSVPVKIAPNVQFFGQGIRNGLDQPGVGFVSAAGGFWADHGGKVERVFDRLLVGAAAVGNGQYDMGNGKPWDGYEANGLMTYLSATAALHASSDVGALGGAFSSKTSKLRRPDGSTSPTAAIGVASYARADRGVSGDGAWAYYGATVRDEGSGTALAAELDVANPGEESEENPFLLGTDKISAAAWLRAGGEWTESGLPSNDVSVALGVVNDNLSEAKPRFLAGIVFSATSLRPDGRSPALGIAMWLAAASDGGHALRWASNGSGGIAGEIRSDDVSGDSLRAVFVPQGLDIRQADEATSFRVAKNLGTNTFMRVLAKNDAPPELSAQGQAANIGLDLTAKGTGDIRLFSGGGLMQIPNPAGSAASPAGFQATHYVFIKDGTGATYAIPCSTGGW</sequence>
<dbReference type="Proteomes" id="UP000264310">
    <property type="component" value="Unassembled WGS sequence"/>
</dbReference>
<proteinExistence type="predicted"/>
<accession>A0A371XB20</accession>
<comment type="caution">
    <text evidence="1">The sequence shown here is derived from an EMBL/GenBank/DDBJ whole genome shotgun (WGS) entry which is preliminary data.</text>
</comment>
<gene>
    <name evidence="1" type="ORF">DYI37_03050</name>
</gene>
<evidence type="ECO:0000313" key="1">
    <source>
        <dbReference type="EMBL" id="RFC66435.1"/>
    </source>
</evidence>
<dbReference type="SUPFAM" id="SSF51126">
    <property type="entry name" value="Pectin lyase-like"/>
    <property type="match status" value="1"/>
</dbReference>
<dbReference type="InterPro" id="IPR011050">
    <property type="entry name" value="Pectin_lyase_fold/virulence"/>
</dbReference>
<dbReference type="OrthoDB" id="8238277at2"/>
<dbReference type="RefSeq" id="WP_116681688.1">
    <property type="nucleotide sequence ID" value="NZ_QURL01000001.1"/>
</dbReference>
<evidence type="ECO:0008006" key="3">
    <source>
        <dbReference type="Google" id="ProtNLM"/>
    </source>
</evidence>
<dbReference type="EMBL" id="QURL01000001">
    <property type="protein sequence ID" value="RFC66435.1"/>
    <property type="molecule type" value="Genomic_DNA"/>
</dbReference>
<reference evidence="1 2" key="1">
    <citation type="submission" date="2018-08" db="EMBL/GenBank/DDBJ databases">
        <title>Fulvimarina sp. 85, whole genome shotgun sequence.</title>
        <authorList>
            <person name="Tuo L."/>
        </authorList>
    </citation>
    <scope>NUCLEOTIDE SEQUENCE [LARGE SCALE GENOMIC DNA]</scope>
    <source>
        <strain evidence="1 2">85</strain>
    </source>
</reference>
<organism evidence="1 2">
    <name type="scientific">Fulvimarina endophytica</name>
    <dbReference type="NCBI Taxonomy" id="2293836"/>
    <lineage>
        <taxon>Bacteria</taxon>
        <taxon>Pseudomonadati</taxon>
        <taxon>Pseudomonadota</taxon>
        <taxon>Alphaproteobacteria</taxon>
        <taxon>Hyphomicrobiales</taxon>
        <taxon>Aurantimonadaceae</taxon>
        <taxon>Fulvimarina</taxon>
    </lineage>
</organism>
<dbReference type="AlphaFoldDB" id="A0A371XB20"/>
<name>A0A371XB20_9HYPH</name>
<dbReference type="Gene3D" id="2.160.20.10">
    <property type="entry name" value="Single-stranded right-handed beta-helix, Pectin lyase-like"/>
    <property type="match status" value="1"/>
</dbReference>
<dbReference type="InterPro" id="IPR012334">
    <property type="entry name" value="Pectin_lyas_fold"/>
</dbReference>
<keyword evidence="2" id="KW-1185">Reference proteome</keyword>
<protein>
    <recommendedName>
        <fullName evidence="3">Pectate lyase superfamily protein domain-containing protein</fullName>
    </recommendedName>
</protein>